<gene>
    <name evidence="2" type="ORF">SAMN05421543_10999</name>
</gene>
<feature type="domain" description="Metallo-beta-lactamase" evidence="1">
    <location>
        <begin position="30"/>
        <end position="197"/>
    </location>
</feature>
<dbReference type="PANTHER" id="PTHR23131:SF0">
    <property type="entry name" value="ENDORIBONUCLEASE LACTB2"/>
    <property type="match status" value="1"/>
</dbReference>
<dbReference type="InterPro" id="IPR041516">
    <property type="entry name" value="LACTB2_WH"/>
</dbReference>
<organism evidence="2 3">
    <name type="scientific">Alicyclobacillus macrosporangiidus</name>
    <dbReference type="NCBI Taxonomy" id="392015"/>
    <lineage>
        <taxon>Bacteria</taxon>
        <taxon>Bacillati</taxon>
        <taxon>Bacillota</taxon>
        <taxon>Bacilli</taxon>
        <taxon>Bacillales</taxon>
        <taxon>Alicyclobacillaceae</taxon>
        <taxon>Alicyclobacillus</taxon>
    </lineage>
</organism>
<evidence type="ECO:0000259" key="1">
    <source>
        <dbReference type="SMART" id="SM00849"/>
    </source>
</evidence>
<dbReference type="InterPro" id="IPR036866">
    <property type="entry name" value="RibonucZ/Hydroxyglut_hydro"/>
</dbReference>
<reference evidence="3" key="1">
    <citation type="submission" date="2016-10" db="EMBL/GenBank/DDBJ databases">
        <authorList>
            <person name="Varghese N."/>
        </authorList>
    </citation>
    <scope>NUCLEOTIDE SEQUENCE [LARGE SCALE GENOMIC DNA]</scope>
    <source>
        <strain evidence="3">DSM 17980</strain>
    </source>
</reference>
<dbReference type="PANTHER" id="PTHR23131">
    <property type="entry name" value="ENDORIBONUCLEASE LACTB2"/>
    <property type="match status" value="1"/>
</dbReference>
<accession>A0A1I7JC70</accession>
<dbReference type="InterPro" id="IPR036388">
    <property type="entry name" value="WH-like_DNA-bd_sf"/>
</dbReference>
<dbReference type="SUPFAM" id="SSF56281">
    <property type="entry name" value="Metallo-hydrolase/oxidoreductase"/>
    <property type="match status" value="1"/>
</dbReference>
<name>A0A1I7JC70_9BACL</name>
<keyword evidence="3" id="KW-1185">Reference proteome</keyword>
<dbReference type="SMART" id="SM00849">
    <property type="entry name" value="Lactamase_B"/>
    <property type="match status" value="1"/>
</dbReference>
<sequence>MCAAAIPLIRIAPHVFQCPVPTPTLPPAYSTNTYLVAKDGEGVVVDMGTDDPDAIQALVDTIRAAGVRRVTALIATHHHRDHTSGLPALHRLFRVPVYIHPLDRARLTWPETGAAALADAPPALSCAGIALHLRHCPGHTHGHLHVEIPGEDVILVGDHLAGQGSVWIGPPDGHMASYFDALDAIAASGCRLAGPGHGPVLEDAAAAARQLKERRLGREAEMLDLLAERPRTLGEIVDAVYGDTVPPGARLAARRTVQAHLQRLLSSGRVTRQFDADRGFIYRLPHPVSIPDRAPTAY</sequence>
<dbReference type="STRING" id="392015.SAMN05421543_10999"/>
<dbReference type="AlphaFoldDB" id="A0A1I7JC70"/>
<dbReference type="EMBL" id="FPBV01000009">
    <property type="protein sequence ID" value="SFU82782.1"/>
    <property type="molecule type" value="Genomic_DNA"/>
</dbReference>
<proteinExistence type="predicted"/>
<dbReference type="Proteomes" id="UP000183508">
    <property type="component" value="Unassembled WGS sequence"/>
</dbReference>
<dbReference type="Gene3D" id="3.60.15.10">
    <property type="entry name" value="Ribonuclease Z/Hydroxyacylglutathione hydrolase-like"/>
    <property type="match status" value="1"/>
</dbReference>
<dbReference type="RefSeq" id="WP_175511496.1">
    <property type="nucleotide sequence ID" value="NZ_FPBV01000009.1"/>
</dbReference>
<dbReference type="InterPro" id="IPR001279">
    <property type="entry name" value="Metallo-B-lactamas"/>
</dbReference>
<dbReference type="Pfam" id="PF00753">
    <property type="entry name" value="Lactamase_B"/>
    <property type="match status" value="1"/>
</dbReference>
<dbReference type="Gene3D" id="1.10.10.10">
    <property type="entry name" value="Winged helix-like DNA-binding domain superfamily/Winged helix DNA-binding domain"/>
    <property type="match status" value="1"/>
</dbReference>
<protein>
    <submittedName>
        <fullName evidence="2">Glyoxylase, beta-lactamase superfamily II</fullName>
    </submittedName>
</protein>
<dbReference type="InterPro" id="IPR050662">
    <property type="entry name" value="Sec-metab_biosynth-thioest"/>
</dbReference>
<evidence type="ECO:0000313" key="2">
    <source>
        <dbReference type="EMBL" id="SFU82782.1"/>
    </source>
</evidence>
<dbReference type="Pfam" id="PF17778">
    <property type="entry name" value="WHD_BLACT"/>
    <property type="match status" value="1"/>
</dbReference>
<evidence type="ECO:0000313" key="3">
    <source>
        <dbReference type="Proteomes" id="UP000183508"/>
    </source>
</evidence>